<dbReference type="Proteomes" id="UP000614741">
    <property type="component" value="Unassembled WGS sequence"/>
</dbReference>
<keyword evidence="3" id="KW-0804">Transcription</keyword>
<keyword evidence="7" id="KW-1185">Reference proteome</keyword>
<dbReference type="InterPro" id="IPR036388">
    <property type="entry name" value="WH-like_DNA-bd_sf"/>
</dbReference>
<keyword evidence="2" id="KW-0238">DNA-binding</keyword>
<dbReference type="SMART" id="SM00347">
    <property type="entry name" value="HTH_MARR"/>
    <property type="match status" value="1"/>
</dbReference>
<reference evidence="6 7" key="1">
    <citation type="submission" date="2021-01" db="EMBL/GenBank/DDBJ databases">
        <title>Whole genome shotgun sequence of Cellulomonas phragmiteti NBRC 110785.</title>
        <authorList>
            <person name="Komaki H."/>
            <person name="Tamura T."/>
        </authorList>
    </citation>
    <scope>NUCLEOTIDE SEQUENCE [LARGE SCALE GENOMIC DNA]</scope>
    <source>
        <strain evidence="6 7">NBRC 110785</strain>
    </source>
</reference>
<evidence type="ECO:0000256" key="3">
    <source>
        <dbReference type="ARBA" id="ARBA00023163"/>
    </source>
</evidence>
<dbReference type="Pfam" id="PF12802">
    <property type="entry name" value="MarR_2"/>
    <property type="match status" value="1"/>
</dbReference>
<dbReference type="SUPFAM" id="SSF46785">
    <property type="entry name" value="Winged helix' DNA-binding domain"/>
    <property type="match status" value="1"/>
</dbReference>
<evidence type="ECO:0000259" key="5">
    <source>
        <dbReference type="PROSITE" id="PS50995"/>
    </source>
</evidence>
<accession>A0ABQ4DH45</accession>
<protein>
    <recommendedName>
        <fullName evidence="5">HTH marR-type domain-containing protein</fullName>
    </recommendedName>
</protein>
<evidence type="ECO:0000256" key="4">
    <source>
        <dbReference type="SAM" id="MobiDB-lite"/>
    </source>
</evidence>
<comment type="caution">
    <text evidence="6">The sequence shown here is derived from an EMBL/GenBank/DDBJ whole genome shotgun (WGS) entry which is preliminary data.</text>
</comment>
<feature type="domain" description="HTH marR-type" evidence="5">
    <location>
        <begin position="100"/>
        <end position="235"/>
    </location>
</feature>
<evidence type="ECO:0000256" key="1">
    <source>
        <dbReference type="ARBA" id="ARBA00023015"/>
    </source>
</evidence>
<feature type="region of interest" description="Disordered" evidence="4">
    <location>
        <begin position="1"/>
        <end position="62"/>
    </location>
</feature>
<name>A0ABQ4DH45_9CELL</name>
<evidence type="ECO:0000313" key="7">
    <source>
        <dbReference type="Proteomes" id="UP000614741"/>
    </source>
</evidence>
<dbReference type="InterPro" id="IPR000835">
    <property type="entry name" value="HTH_MarR-typ"/>
</dbReference>
<dbReference type="EMBL" id="BONP01000002">
    <property type="protein sequence ID" value="GIG38678.1"/>
    <property type="molecule type" value="Genomic_DNA"/>
</dbReference>
<dbReference type="PROSITE" id="PS01117">
    <property type="entry name" value="HTH_MARR_1"/>
    <property type="match status" value="1"/>
</dbReference>
<dbReference type="InterPro" id="IPR023187">
    <property type="entry name" value="Tscrpt_reg_MarR-type_CS"/>
</dbReference>
<dbReference type="PANTHER" id="PTHR33164:SF104">
    <property type="entry name" value="TRANSCRIPTIONAL REGULATORY PROTEIN"/>
    <property type="match status" value="1"/>
</dbReference>
<dbReference type="PROSITE" id="PS50995">
    <property type="entry name" value="HTH_MARR_2"/>
    <property type="match status" value="1"/>
</dbReference>
<dbReference type="PANTHER" id="PTHR33164">
    <property type="entry name" value="TRANSCRIPTIONAL REGULATOR, MARR FAMILY"/>
    <property type="match status" value="1"/>
</dbReference>
<evidence type="ECO:0000256" key="2">
    <source>
        <dbReference type="ARBA" id="ARBA00023125"/>
    </source>
</evidence>
<keyword evidence="1" id="KW-0805">Transcription regulation</keyword>
<dbReference type="Gene3D" id="1.10.10.10">
    <property type="entry name" value="Winged helix-like DNA-binding domain superfamily/Winged helix DNA-binding domain"/>
    <property type="match status" value="1"/>
</dbReference>
<sequence length="240" mass="25945">MLPARAVPWTAPDTPHIIATSGPAGGPRRISPVATPRAASPQATGDARGAAAPSAHPGDVLTSTNVSTMAETGTGGPPRDEVDRIVAAWQRERPDLDVRPLTVLSRVSRLARHLDLARRGAFARHGLETWEFDVLAALRRAGEPYRLSPGALLTQTLVTSGTMTNRIDRLAEHGLVERRPSPDDRRGVLVQLTPAGLRRVDEAFADLLDVERHLVGDLPEADRERLAELLRDVLTLFDAT</sequence>
<gene>
    <name evidence="6" type="ORF">Cph01nite_04400</name>
</gene>
<dbReference type="PRINTS" id="PR00598">
    <property type="entry name" value="HTHMARR"/>
</dbReference>
<organism evidence="6 7">
    <name type="scientific">Cellulomonas phragmiteti</name>
    <dbReference type="NCBI Taxonomy" id="478780"/>
    <lineage>
        <taxon>Bacteria</taxon>
        <taxon>Bacillati</taxon>
        <taxon>Actinomycetota</taxon>
        <taxon>Actinomycetes</taxon>
        <taxon>Micrococcales</taxon>
        <taxon>Cellulomonadaceae</taxon>
        <taxon>Cellulomonas</taxon>
    </lineage>
</organism>
<dbReference type="InterPro" id="IPR036390">
    <property type="entry name" value="WH_DNA-bd_sf"/>
</dbReference>
<proteinExistence type="predicted"/>
<evidence type="ECO:0000313" key="6">
    <source>
        <dbReference type="EMBL" id="GIG38678.1"/>
    </source>
</evidence>
<dbReference type="InterPro" id="IPR039422">
    <property type="entry name" value="MarR/SlyA-like"/>
</dbReference>